<dbReference type="AlphaFoldDB" id="A0AAE0WW96"/>
<gene>
    <name evidence="2" type="ORF">LTR78_000713</name>
</gene>
<accession>A0AAE0WW96</accession>
<evidence type="ECO:0000313" key="2">
    <source>
        <dbReference type="EMBL" id="KAK3679152.1"/>
    </source>
</evidence>
<proteinExistence type="predicted"/>
<dbReference type="PANTHER" id="PTHR24148:SF82">
    <property type="entry name" value="HETEROKARYON INCOMPATIBILITY DOMAIN-CONTAINING PROTEIN"/>
    <property type="match status" value="1"/>
</dbReference>
<dbReference type="PANTHER" id="PTHR24148">
    <property type="entry name" value="ANKYRIN REPEAT DOMAIN-CONTAINING PROTEIN 39 HOMOLOG-RELATED"/>
    <property type="match status" value="1"/>
</dbReference>
<sequence length="163" mass="18843">MRLQDHPRVLWIDAVCINQDVVLERNEQVALMGRIYSQSSGNLVHLGDYDEDDMSERMVRMLDALYGDAEEDTDHFRNLDDMLLHKPQTDIAFEIDWVAIRKAAAIPWFRRLWVVQEAALAPRNMVYVGSYCTSLFEVLVALVWFRPLVREKAEISMDEAAGV</sequence>
<comment type="caution">
    <text evidence="2">The sequence shown here is derived from an EMBL/GenBank/DDBJ whole genome shotgun (WGS) entry which is preliminary data.</text>
</comment>
<dbReference type="Pfam" id="PF06985">
    <property type="entry name" value="HET"/>
    <property type="match status" value="1"/>
</dbReference>
<dbReference type="EMBL" id="JAUTXT010000002">
    <property type="protein sequence ID" value="KAK3679152.1"/>
    <property type="molecule type" value="Genomic_DNA"/>
</dbReference>
<reference evidence="2" key="1">
    <citation type="submission" date="2023-07" db="EMBL/GenBank/DDBJ databases">
        <title>Black Yeasts Isolated from many extreme environments.</title>
        <authorList>
            <person name="Coleine C."/>
            <person name="Stajich J.E."/>
            <person name="Selbmann L."/>
        </authorList>
    </citation>
    <scope>NUCLEOTIDE SEQUENCE</scope>
    <source>
        <strain evidence="2">CCFEE 5485</strain>
    </source>
</reference>
<feature type="domain" description="Heterokaryon incompatibility" evidence="1">
    <location>
        <begin position="4"/>
        <end position="117"/>
    </location>
</feature>
<dbReference type="Proteomes" id="UP001274830">
    <property type="component" value="Unassembled WGS sequence"/>
</dbReference>
<keyword evidence="3" id="KW-1185">Reference proteome</keyword>
<dbReference type="InterPro" id="IPR010730">
    <property type="entry name" value="HET"/>
</dbReference>
<evidence type="ECO:0000313" key="3">
    <source>
        <dbReference type="Proteomes" id="UP001274830"/>
    </source>
</evidence>
<evidence type="ECO:0000259" key="1">
    <source>
        <dbReference type="Pfam" id="PF06985"/>
    </source>
</evidence>
<name>A0AAE0WW96_9PEZI</name>
<dbReference type="InterPro" id="IPR052895">
    <property type="entry name" value="HetReg/Transcr_Mod"/>
</dbReference>
<organism evidence="2 3">
    <name type="scientific">Recurvomyces mirabilis</name>
    <dbReference type="NCBI Taxonomy" id="574656"/>
    <lineage>
        <taxon>Eukaryota</taxon>
        <taxon>Fungi</taxon>
        <taxon>Dikarya</taxon>
        <taxon>Ascomycota</taxon>
        <taxon>Pezizomycotina</taxon>
        <taxon>Dothideomycetes</taxon>
        <taxon>Dothideomycetidae</taxon>
        <taxon>Mycosphaerellales</taxon>
        <taxon>Teratosphaeriaceae</taxon>
        <taxon>Recurvomyces</taxon>
    </lineage>
</organism>
<protein>
    <recommendedName>
        <fullName evidence="1">Heterokaryon incompatibility domain-containing protein</fullName>
    </recommendedName>
</protein>